<protein>
    <submittedName>
        <fullName evidence="2">Dioxygenase</fullName>
    </submittedName>
</protein>
<dbReference type="InterPro" id="IPR004360">
    <property type="entry name" value="Glyas_Fos-R_dOase_dom"/>
</dbReference>
<organism evidence="2">
    <name type="scientific">hydrothermal vent metagenome</name>
    <dbReference type="NCBI Taxonomy" id="652676"/>
    <lineage>
        <taxon>unclassified sequences</taxon>
        <taxon>metagenomes</taxon>
        <taxon>ecological metagenomes</taxon>
    </lineage>
</organism>
<dbReference type="Pfam" id="PF00903">
    <property type="entry name" value="Glyoxalase"/>
    <property type="match status" value="1"/>
</dbReference>
<accession>A0A3B1B2A7</accession>
<dbReference type="PANTHER" id="PTHR39434:SF1">
    <property type="entry name" value="VOC DOMAIN-CONTAINING PROTEIN"/>
    <property type="match status" value="1"/>
</dbReference>
<dbReference type="PROSITE" id="PS51819">
    <property type="entry name" value="VOC"/>
    <property type="match status" value="1"/>
</dbReference>
<dbReference type="CDD" id="cd08357">
    <property type="entry name" value="VOC_like"/>
    <property type="match status" value="1"/>
</dbReference>
<dbReference type="Gene3D" id="3.10.180.10">
    <property type="entry name" value="2,3-Dihydroxybiphenyl 1,2-Dioxygenase, domain 1"/>
    <property type="match status" value="1"/>
</dbReference>
<gene>
    <name evidence="2" type="ORF">MNBD_ALPHA03-541</name>
</gene>
<name>A0A3B1B2A7_9ZZZZ</name>
<dbReference type="SUPFAM" id="SSF54593">
    <property type="entry name" value="Glyoxalase/Bleomycin resistance protein/Dihydroxybiphenyl dioxygenase"/>
    <property type="match status" value="1"/>
</dbReference>
<dbReference type="EMBL" id="UOFW01000156">
    <property type="protein sequence ID" value="VAX06134.1"/>
    <property type="molecule type" value="Genomic_DNA"/>
</dbReference>
<dbReference type="InterPro" id="IPR029068">
    <property type="entry name" value="Glyas_Bleomycin-R_OHBP_Dase"/>
</dbReference>
<reference evidence="2" key="1">
    <citation type="submission" date="2018-06" db="EMBL/GenBank/DDBJ databases">
        <authorList>
            <person name="Zhirakovskaya E."/>
        </authorList>
    </citation>
    <scope>NUCLEOTIDE SEQUENCE</scope>
</reference>
<sequence length="147" mass="16862">MNILKNIPQNIPRFHLAFPVTDLEEARRFYAGVLGCKLGRESDNWIDFNFYGHQIVAHYDEVIPKYPTSLVEGKQVPTRHFGLLLRRDDWQQLADKLTALDIDFLIPPHIRFEGEPGEQATLFIQDPSGNGIEFKSFASDDDIFATN</sequence>
<dbReference type="InterPro" id="IPR037523">
    <property type="entry name" value="VOC_core"/>
</dbReference>
<keyword evidence="2" id="KW-0560">Oxidoreductase</keyword>
<proteinExistence type="predicted"/>
<evidence type="ECO:0000259" key="1">
    <source>
        <dbReference type="PROSITE" id="PS51819"/>
    </source>
</evidence>
<dbReference type="GO" id="GO:0051213">
    <property type="term" value="F:dioxygenase activity"/>
    <property type="evidence" value="ECO:0007669"/>
    <property type="project" value="UniProtKB-KW"/>
</dbReference>
<feature type="domain" description="VOC" evidence="1">
    <location>
        <begin position="12"/>
        <end position="137"/>
    </location>
</feature>
<keyword evidence="2" id="KW-0223">Dioxygenase</keyword>
<dbReference type="AlphaFoldDB" id="A0A3B1B2A7"/>
<evidence type="ECO:0000313" key="2">
    <source>
        <dbReference type="EMBL" id="VAX06134.1"/>
    </source>
</evidence>
<dbReference type="PANTHER" id="PTHR39434">
    <property type="match status" value="1"/>
</dbReference>